<name>A0A3T0KWC2_9BACI</name>
<dbReference type="GO" id="GO:0030420">
    <property type="term" value="P:establishment of competence for transformation"/>
    <property type="evidence" value="ECO:0007669"/>
    <property type="project" value="UniProtKB-KW"/>
</dbReference>
<evidence type="ECO:0000313" key="4">
    <source>
        <dbReference type="Proteomes" id="UP000283095"/>
    </source>
</evidence>
<dbReference type="KEGG" id="pasa:BAOM_3979"/>
<dbReference type="EMBL" id="CP026095">
    <property type="protein sequence ID" value="AZV44588.1"/>
    <property type="molecule type" value="Genomic_DNA"/>
</dbReference>
<dbReference type="Pfam" id="PF07963">
    <property type="entry name" value="N_methyl"/>
    <property type="match status" value="1"/>
</dbReference>
<dbReference type="RefSeq" id="WP_127761527.1">
    <property type="nucleotide sequence ID" value="NZ_CP026095.1"/>
</dbReference>
<organism evidence="3 4">
    <name type="scientific">Peribacillus asahii</name>
    <dbReference type="NCBI Taxonomy" id="228899"/>
    <lineage>
        <taxon>Bacteria</taxon>
        <taxon>Bacillati</taxon>
        <taxon>Bacillota</taxon>
        <taxon>Bacilli</taxon>
        <taxon>Bacillales</taxon>
        <taxon>Bacillaceae</taxon>
        <taxon>Peribacillus</taxon>
    </lineage>
</organism>
<dbReference type="InterPro" id="IPR045584">
    <property type="entry name" value="Pilin-like"/>
</dbReference>
<gene>
    <name evidence="3" type="ORF">BAOM_3979</name>
</gene>
<dbReference type="GO" id="GO:0009986">
    <property type="term" value="C:cell surface"/>
    <property type="evidence" value="ECO:0007669"/>
    <property type="project" value="UniProtKB-SubCell"/>
</dbReference>
<evidence type="ECO:0000256" key="1">
    <source>
        <dbReference type="ARBA" id="ARBA00004241"/>
    </source>
</evidence>
<proteinExistence type="predicted"/>
<dbReference type="OrthoDB" id="2456766at2"/>
<dbReference type="NCBIfam" id="TIGR02532">
    <property type="entry name" value="IV_pilin_GFxxxE"/>
    <property type="match status" value="1"/>
</dbReference>
<dbReference type="AlphaFoldDB" id="A0A3T0KWC2"/>
<accession>A0A3T0KWC2</accession>
<dbReference type="SUPFAM" id="SSF54523">
    <property type="entry name" value="Pili subunits"/>
    <property type="match status" value="1"/>
</dbReference>
<comment type="subcellular location">
    <subcellularLocation>
        <location evidence="1">Cell surface</location>
    </subcellularLocation>
</comment>
<keyword evidence="2" id="KW-0178">Competence</keyword>
<evidence type="ECO:0000313" key="3">
    <source>
        <dbReference type="EMBL" id="AZV44588.1"/>
    </source>
</evidence>
<reference evidence="3 4" key="1">
    <citation type="submission" date="2018-01" db="EMBL/GenBank/DDBJ databases">
        <title>Bacillus asahii Genome sequencing and assembly.</title>
        <authorList>
            <person name="Jiang H."/>
            <person name="Feng Y."/>
            <person name="Zhao F."/>
            <person name="Lin X."/>
        </authorList>
    </citation>
    <scope>NUCLEOTIDE SEQUENCE [LARGE SCALE GENOMIC DNA]</scope>
    <source>
        <strain evidence="3 4">OM18</strain>
    </source>
</reference>
<dbReference type="InterPro" id="IPR012902">
    <property type="entry name" value="N_methyl_site"/>
</dbReference>
<dbReference type="Proteomes" id="UP000283095">
    <property type="component" value="Chromosome"/>
</dbReference>
<protein>
    <submittedName>
        <fullName evidence="3">Uncharacterized protein</fullName>
    </submittedName>
</protein>
<sequence>MNNFKNNNGFTLIEVLASITILGIVLTVFLSFFSNSMTFSVKAEDKLTAINLAEKELHDVTNSMETYCKMENCEDPNSIPEDTYTRSPIELNNKTYLSTMTPLPETTEESSLGLLPISITIHSEDNKELTAVYGYVELDSDN</sequence>
<evidence type="ECO:0000256" key="2">
    <source>
        <dbReference type="ARBA" id="ARBA00023287"/>
    </source>
</evidence>